<accession>A0A2J8A6Z8</accession>
<name>A0A2J8A6Z8_9CHLO</name>
<dbReference type="InterPro" id="IPR023210">
    <property type="entry name" value="NADP_OxRdtase_dom"/>
</dbReference>
<keyword evidence="3" id="KW-1185">Reference proteome</keyword>
<dbReference type="Gene3D" id="1.10.10.1940">
    <property type="match status" value="1"/>
</dbReference>
<dbReference type="GO" id="GO:0016491">
    <property type="term" value="F:oxidoreductase activity"/>
    <property type="evidence" value="ECO:0007669"/>
    <property type="project" value="InterPro"/>
</dbReference>
<gene>
    <name evidence="2" type="ORF">TSOC_005161</name>
</gene>
<organism evidence="2 3">
    <name type="scientific">Tetrabaena socialis</name>
    <dbReference type="NCBI Taxonomy" id="47790"/>
    <lineage>
        <taxon>Eukaryota</taxon>
        <taxon>Viridiplantae</taxon>
        <taxon>Chlorophyta</taxon>
        <taxon>core chlorophytes</taxon>
        <taxon>Chlorophyceae</taxon>
        <taxon>CS clade</taxon>
        <taxon>Chlamydomonadales</taxon>
        <taxon>Tetrabaenaceae</taxon>
        <taxon>Tetrabaena</taxon>
    </lineage>
</organism>
<dbReference type="PROSITE" id="PS00062">
    <property type="entry name" value="ALDOKETO_REDUCTASE_2"/>
    <property type="match status" value="1"/>
</dbReference>
<feature type="domain" description="ShKT" evidence="1">
    <location>
        <begin position="234"/>
        <end position="268"/>
    </location>
</feature>
<feature type="non-terminal residue" evidence="2">
    <location>
        <position position="613"/>
    </location>
</feature>
<dbReference type="PANTHER" id="PTHR43827:SF8">
    <property type="entry name" value="ALDO_KETO REDUCTASE FAMILY PROTEIN"/>
    <property type="match status" value="1"/>
</dbReference>
<dbReference type="OrthoDB" id="416253at2759"/>
<dbReference type="PANTHER" id="PTHR43827">
    <property type="entry name" value="2,5-DIKETO-D-GLUCONIC ACID REDUCTASE"/>
    <property type="match status" value="1"/>
</dbReference>
<protein>
    <submittedName>
        <fullName evidence="2">Aldo-keto reductase family 4 member C9</fullName>
    </submittedName>
</protein>
<dbReference type="CDD" id="cd19071">
    <property type="entry name" value="AKR_AKR1-5-like"/>
    <property type="match status" value="1"/>
</dbReference>
<dbReference type="SMART" id="SM00254">
    <property type="entry name" value="ShKT"/>
    <property type="match status" value="2"/>
</dbReference>
<dbReference type="InterPro" id="IPR018170">
    <property type="entry name" value="Aldo/ket_reductase_CS"/>
</dbReference>
<dbReference type="Gene3D" id="3.20.20.100">
    <property type="entry name" value="NADP-dependent oxidoreductase domain"/>
    <property type="match status" value="1"/>
</dbReference>
<dbReference type="Pfam" id="PF00248">
    <property type="entry name" value="Aldo_ket_red"/>
    <property type="match status" value="1"/>
</dbReference>
<dbReference type="InterPro" id="IPR036812">
    <property type="entry name" value="NAD(P)_OxRdtase_dom_sf"/>
</dbReference>
<comment type="caution">
    <text evidence="2">The sequence shown here is derived from an EMBL/GenBank/DDBJ whole genome shotgun (WGS) entry which is preliminary data.</text>
</comment>
<evidence type="ECO:0000313" key="3">
    <source>
        <dbReference type="Proteomes" id="UP000236333"/>
    </source>
</evidence>
<proteinExistence type="predicted"/>
<dbReference type="AlphaFoldDB" id="A0A2J8A6Z8"/>
<dbReference type="InterPro" id="IPR003582">
    <property type="entry name" value="ShKT_dom"/>
</dbReference>
<evidence type="ECO:0000313" key="2">
    <source>
        <dbReference type="EMBL" id="PNH08301.1"/>
    </source>
</evidence>
<sequence>MNLTEAELVVLPRPGAPRCGDDAPGCAALEPAACAAGPLPVVGACKIYRCGDDAPGCTALEPAACAAGPLPVVGACKVGASCPLLEGPGRATEAPPPCTQATCGACSADAADAAAAAGGADDECFDAVDMCAWWASQPPRVCERAAADLQRWWWVAAACRRTCGLCGGAAAGAQQGEASGSHSADGAAAAAEAAAAAAAALVAAARFGVQVGEGPDGTPRVAVYEPLPSDPSTCADKQDQCGAWKAAGECARNPGFMAQSCPASCGSCPVLLNLPRPLARVRLNNGVLMPTVGYGCAGLGDLTAQTVRWALDAGFRHLDSAQAREWYREDLVGQALAGFLGAASGAEAPAAAERLGAQQGGGAAGGRSLLAAGAGATDGGSVVMDARRGAGGSSAPGGAVRRKHLFLTSKLHPRHLGYETTLRQFNASLQDLRTPYVDLFLLHYSECWGDLCGGVKPEGTFLDSWRALEELYEAGLVRAIGVSNFSPDQLLRLLAAARVRPAVLQIHVDPLDRGEATQELCRREGLTLTAYSTLGTQWGGGSNPVLGHPVLQGIGREAGGRSAAQVALRWALQQGLVVLPRSSNQGRIAQNLRLYDWGVSAAHMGQVAHLRRA</sequence>
<evidence type="ECO:0000259" key="1">
    <source>
        <dbReference type="PROSITE" id="PS51670"/>
    </source>
</evidence>
<dbReference type="EMBL" id="PGGS01000135">
    <property type="protein sequence ID" value="PNH08301.1"/>
    <property type="molecule type" value="Genomic_DNA"/>
</dbReference>
<dbReference type="PROSITE" id="PS51670">
    <property type="entry name" value="SHKT"/>
    <property type="match status" value="1"/>
</dbReference>
<dbReference type="Pfam" id="PF01549">
    <property type="entry name" value="ShK"/>
    <property type="match status" value="1"/>
</dbReference>
<reference evidence="2 3" key="1">
    <citation type="journal article" date="2017" name="Mol. Biol. Evol.">
        <title>The 4-celled Tetrabaena socialis nuclear genome reveals the essential components for genetic control of cell number at the origin of multicellularity in the volvocine lineage.</title>
        <authorList>
            <person name="Featherston J."/>
            <person name="Arakaki Y."/>
            <person name="Hanschen E.R."/>
            <person name="Ferris P.J."/>
            <person name="Michod R.E."/>
            <person name="Olson B.J.S.C."/>
            <person name="Nozaki H."/>
            <person name="Durand P.M."/>
        </authorList>
    </citation>
    <scope>NUCLEOTIDE SEQUENCE [LARGE SCALE GENOMIC DNA]</scope>
    <source>
        <strain evidence="2 3">NIES-571</strain>
    </source>
</reference>
<dbReference type="InterPro" id="IPR020471">
    <property type="entry name" value="AKR"/>
</dbReference>
<dbReference type="Proteomes" id="UP000236333">
    <property type="component" value="Unassembled WGS sequence"/>
</dbReference>
<dbReference type="SUPFAM" id="SSF51430">
    <property type="entry name" value="NAD(P)-linked oxidoreductase"/>
    <property type="match status" value="2"/>
</dbReference>